<keyword evidence="3" id="KW-1185">Reference proteome</keyword>
<dbReference type="STRING" id="37928.SAMN04489742_1423"/>
<gene>
    <name evidence="2" type="ORF">SAMN04489742_1423</name>
</gene>
<accession>A0A1H1BI37</accession>
<protein>
    <submittedName>
        <fullName evidence="2">Uncharacterized short protein YbdD, DUF466 family</fullName>
    </submittedName>
</protein>
<evidence type="ECO:0000313" key="2">
    <source>
        <dbReference type="EMBL" id="SDQ51589.1"/>
    </source>
</evidence>
<proteinExistence type="predicted"/>
<evidence type="ECO:0000256" key="1">
    <source>
        <dbReference type="SAM" id="MobiDB-lite"/>
    </source>
</evidence>
<dbReference type="EMBL" id="FNKH01000002">
    <property type="protein sequence ID" value="SDQ51589.1"/>
    <property type="molecule type" value="Genomic_DNA"/>
</dbReference>
<reference evidence="2 3" key="1">
    <citation type="submission" date="2016-10" db="EMBL/GenBank/DDBJ databases">
        <authorList>
            <person name="de Groot N.N."/>
        </authorList>
    </citation>
    <scope>NUCLEOTIDE SEQUENCE [LARGE SCALE GENOMIC DNA]</scope>
    <source>
        <strain evidence="2 3">DSM 20117</strain>
    </source>
</reference>
<sequence length="75" mass="8740">MTMSTNKAFNQAAGKAHAGWKGFVWYFKSLMGENAYQAYLDHHARTHTGTPPMTEREFWRDKTDRQDRNPEGRCC</sequence>
<dbReference type="InterPro" id="IPR007423">
    <property type="entry name" value="Sel_put"/>
</dbReference>
<dbReference type="Pfam" id="PF04328">
    <property type="entry name" value="Sel_put"/>
    <property type="match status" value="1"/>
</dbReference>
<name>A0A1H1BI37_9MICC</name>
<dbReference type="AlphaFoldDB" id="A0A1H1BI37"/>
<evidence type="ECO:0000313" key="3">
    <source>
        <dbReference type="Proteomes" id="UP000181917"/>
    </source>
</evidence>
<feature type="region of interest" description="Disordered" evidence="1">
    <location>
        <begin position="45"/>
        <end position="75"/>
    </location>
</feature>
<dbReference type="Proteomes" id="UP000181917">
    <property type="component" value="Unassembled WGS sequence"/>
</dbReference>
<organism evidence="2 3">
    <name type="scientific">Crystallibacter crystallopoietes</name>
    <dbReference type="NCBI Taxonomy" id="37928"/>
    <lineage>
        <taxon>Bacteria</taxon>
        <taxon>Bacillati</taxon>
        <taxon>Actinomycetota</taxon>
        <taxon>Actinomycetes</taxon>
        <taxon>Micrococcales</taxon>
        <taxon>Micrococcaceae</taxon>
        <taxon>Crystallibacter</taxon>
    </lineage>
</organism>
<feature type="compositionally biased region" description="Basic and acidic residues" evidence="1">
    <location>
        <begin position="54"/>
        <end position="75"/>
    </location>
</feature>